<comment type="caution">
    <text evidence="4">The sequence shown here is derived from an EMBL/GenBank/DDBJ whole genome shotgun (WGS) entry which is preliminary data.</text>
</comment>
<dbReference type="EMBL" id="MNBE01000483">
    <property type="protein sequence ID" value="OKP09576.1"/>
    <property type="molecule type" value="Genomic_DNA"/>
</dbReference>
<keyword evidence="2" id="KW-1133">Transmembrane helix</keyword>
<feature type="transmembrane region" description="Helical" evidence="2">
    <location>
        <begin position="288"/>
        <end position="309"/>
    </location>
</feature>
<keyword evidence="2" id="KW-0812">Transmembrane</keyword>
<keyword evidence="5" id="KW-1185">Reference proteome</keyword>
<name>A0A1Q5UAS7_9EURO</name>
<proteinExistence type="predicted"/>
<feature type="chain" id="PRO_5012931315" evidence="3">
    <location>
        <begin position="25"/>
        <end position="482"/>
    </location>
</feature>
<protein>
    <submittedName>
        <fullName evidence="4">Uncharacterized protein</fullName>
    </submittedName>
</protein>
<feature type="signal peptide" evidence="3">
    <location>
        <begin position="1"/>
        <end position="24"/>
    </location>
</feature>
<feature type="region of interest" description="Disordered" evidence="1">
    <location>
        <begin position="354"/>
        <end position="397"/>
    </location>
</feature>
<accession>A0A1Q5UAS7</accession>
<evidence type="ECO:0000256" key="2">
    <source>
        <dbReference type="SAM" id="Phobius"/>
    </source>
</evidence>
<feature type="region of interest" description="Disordered" evidence="1">
    <location>
        <begin position="415"/>
        <end position="482"/>
    </location>
</feature>
<evidence type="ECO:0000313" key="4">
    <source>
        <dbReference type="EMBL" id="OKP09576.1"/>
    </source>
</evidence>
<sequence length="482" mass="54129">MAPSHSFLYVLSLVLTYLTPFVLGAPWIVTDYYQAVPEEAYGDYDTSKHRWSIITTTTYQEIIPTATSLPDAIQTNVVVNSDYYADEVTIVEKLYPSGGVGKPVPYSAVYNYVDSAWTSIIWVVNLTYSAPTACSTQWTTTTAATVTPPSDYTFDRLLPSTAVSTSYSVYNAEGFRSSTYVYKYIYVEPTQVPTRSLSSLSDRYVPSTLYDYSDKKCRYQNSDSTYYNYPDSYYNDDYYGGLAISPLAILLICVLGWIGLWFLLGILEAWIRFRRLMTGWQTRRGMPVCWALTIMPLTLFCLCCLRKGYRSRNAHDAAVLQSRWKKLTAWNKFTLFLKWGFRYSYPTILGPAPERVSKKPGNNRGQPTGPPLPFANPPHNGVYPPGAPGPQMRQANPQRLGQAPTLQPIPEASGALQREVEQAHEQQQAQTETPAQTQTETPSEPHTETVTETQAQPQNDTPAEAQPHHQKPAQDGEIGRAQ</sequence>
<keyword evidence="2" id="KW-0472">Membrane</keyword>
<evidence type="ECO:0000256" key="1">
    <source>
        <dbReference type="SAM" id="MobiDB-lite"/>
    </source>
</evidence>
<feature type="compositionally biased region" description="Polar residues" evidence="1">
    <location>
        <begin position="450"/>
        <end position="461"/>
    </location>
</feature>
<feature type="transmembrane region" description="Helical" evidence="2">
    <location>
        <begin position="238"/>
        <end position="267"/>
    </location>
</feature>
<reference evidence="4 5" key="1">
    <citation type="submission" date="2016-10" db="EMBL/GenBank/DDBJ databases">
        <title>Genome sequence of the ascomycete fungus Penicillium subrubescens.</title>
        <authorList>
            <person name="De Vries R.P."/>
            <person name="Peng M."/>
            <person name="Dilokpimol A."/>
            <person name="Hilden K."/>
            <person name="Makela M.R."/>
            <person name="Grigoriev I."/>
            <person name="Riley R."/>
            <person name="Granchi Z."/>
        </authorList>
    </citation>
    <scope>NUCLEOTIDE SEQUENCE [LARGE SCALE GENOMIC DNA]</scope>
    <source>
        <strain evidence="4 5">CBS 132785</strain>
    </source>
</reference>
<gene>
    <name evidence="4" type="ORF">PENSUB_5008</name>
</gene>
<feature type="compositionally biased region" description="Basic and acidic residues" evidence="1">
    <location>
        <begin position="472"/>
        <end position="482"/>
    </location>
</feature>
<evidence type="ECO:0000256" key="3">
    <source>
        <dbReference type="SAM" id="SignalP"/>
    </source>
</evidence>
<dbReference type="AlphaFoldDB" id="A0A1Q5UAS7"/>
<organism evidence="4 5">
    <name type="scientific">Penicillium subrubescens</name>
    <dbReference type="NCBI Taxonomy" id="1316194"/>
    <lineage>
        <taxon>Eukaryota</taxon>
        <taxon>Fungi</taxon>
        <taxon>Dikarya</taxon>
        <taxon>Ascomycota</taxon>
        <taxon>Pezizomycotina</taxon>
        <taxon>Eurotiomycetes</taxon>
        <taxon>Eurotiomycetidae</taxon>
        <taxon>Eurotiales</taxon>
        <taxon>Aspergillaceae</taxon>
        <taxon>Penicillium</taxon>
    </lineage>
</organism>
<dbReference type="OrthoDB" id="3795566at2759"/>
<feature type="compositionally biased region" description="Low complexity" evidence="1">
    <location>
        <begin position="425"/>
        <end position="442"/>
    </location>
</feature>
<dbReference type="Proteomes" id="UP000186955">
    <property type="component" value="Unassembled WGS sequence"/>
</dbReference>
<keyword evidence="3" id="KW-0732">Signal</keyword>
<evidence type="ECO:0000313" key="5">
    <source>
        <dbReference type="Proteomes" id="UP000186955"/>
    </source>
</evidence>